<evidence type="ECO:0000313" key="3">
    <source>
        <dbReference type="EMBL" id="PZR52658.1"/>
    </source>
</evidence>
<dbReference type="InterPro" id="IPR037143">
    <property type="entry name" value="4-PPantetheinyl_Trfase_dom_sf"/>
</dbReference>
<evidence type="ECO:0000256" key="1">
    <source>
        <dbReference type="ARBA" id="ARBA00022679"/>
    </source>
</evidence>
<sequence>MSLLVLPAPAGTTTPAALLAAVLRDAGVPGVGAEARVVRRCVTCGEPGHGKPEVPAALAAGWHVSLAHTATWLVVAASDGGPVGVDVEQVAAVAAHPVADVLLSPDERAAGHLEDAAALTRTWVRKEALLKATGHGLAVPPSSVTLRAPGGDPGLLVWDVPDAAVPRPVAWSETTLGDGDRLALVTAVALAPS</sequence>
<gene>
    <name evidence="3" type="ORF">DNL40_11150</name>
</gene>
<feature type="domain" description="4'-phosphopantetheinyl transferase" evidence="2">
    <location>
        <begin position="82"/>
        <end position="146"/>
    </location>
</feature>
<keyword evidence="1" id="KW-0808">Transferase</keyword>
<dbReference type="GO" id="GO:0000287">
    <property type="term" value="F:magnesium ion binding"/>
    <property type="evidence" value="ECO:0007669"/>
    <property type="project" value="InterPro"/>
</dbReference>
<evidence type="ECO:0000313" key="4">
    <source>
        <dbReference type="Proteomes" id="UP000248783"/>
    </source>
</evidence>
<keyword evidence="4" id="KW-1185">Reference proteome</keyword>
<comment type="caution">
    <text evidence="3">The sequence shown here is derived from an EMBL/GenBank/DDBJ whole genome shotgun (WGS) entry which is preliminary data.</text>
</comment>
<dbReference type="InterPro" id="IPR008278">
    <property type="entry name" value="4-PPantetheinyl_Trfase_dom"/>
</dbReference>
<protein>
    <recommendedName>
        <fullName evidence="2">4'-phosphopantetheinyl transferase domain-containing protein</fullName>
    </recommendedName>
</protein>
<dbReference type="Proteomes" id="UP000248783">
    <property type="component" value="Unassembled WGS sequence"/>
</dbReference>
<dbReference type="EMBL" id="QKWH01000008">
    <property type="protein sequence ID" value="PZR52658.1"/>
    <property type="molecule type" value="Genomic_DNA"/>
</dbReference>
<dbReference type="RefSeq" id="WP_111251333.1">
    <property type="nucleotide sequence ID" value="NZ_QKWH01000008.1"/>
</dbReference>
<reference evidence="3 4" key="1">
    <citation type="submission" date="2018-06" db="EMBL/GenBank/DDBJ databases">
        <title>Whole genome sequencing of a novel hydrocarbon degrading bacterial strain, PW21 isolated from oil contaminated produced water sample.</title>
        <authorList>
            <person name="Nagkirti P."/>
            <person name="Shaikh A."/>
            <person name="Gowdaman V."/>
            <person name="Engineer A.E."/>
            <person name="Dagar S."/>
            <person name="Dhakephalkar P.K."/>
        </authorList>
    </citation>
    <scope>NUCLEOTIDE SEQUENCE [LARGE SCALE GENOMIC DNA]</scope>
    <source>
        <strain evidence="3 4">PW21</strain>
    </source>
</reference>
<name>A0A2W5XS78_9MICO</name>
<dbReference type="Gene3D" id="3.90.470.20">
    <property type="entry name" value="4'-phosphopantetheinyl transferase domain"/>
    <property type="match status" value="1"/>
</dbReference>
<dbReference type="GO" id="GO:0008897">
    <property type="term" value="F:holo-[acyl-carrier-protein] synthase activity"/>
    <property type="evidence" value="ECO:0007669"/>
    <property type="project" value="InterPro"/>
</dbReference>
<dbReference type="AlphaFoldDB" id="A0A2W5XS78"/>
<proteinExistence type="predicted"/>
<accession>A0A2W5XS78</accession>
<organism evidence="3 4">
    <name type="scientific">Xylanimonas oleitrophica</name>
    <dbReference type="NCBI Taxonomy" id="2607479"/>
    <lineage>
        <taxon>Bacteria</taxon>
        <taxon>Bacillati</taxon>
        <taxon>Actinomycetota</taxon>
        <taxon>Actinomycetes</taxon>
        <taxon>Micrococcales</taxon>
        <taxon>Promicromonosporaceae</taxon>
        <taxon>Xylanimonas</taxon>
    </lineage>
</organism>
<dbReference type="SUPFAM" id="SSF56214">
    <property type="entry name" value="4'-phosphopantetheinyl transferase"/>
    <property type="match status" value="1"/>
</dbReference>
<evidence type="ECO:0000259" key="2">
    <source>
        <dbReference type="Pfam" id="PF01648"/>
    </source>
</evidence>
<dbReference type="Pfam" id="PF01648">
    <property type="entry name" value="ACPS"/>
    <property type="match status" value="1"/>
</dbReference>